<accession>A0A0E9QL70</accession>
<proteinExistence type="predicted"/>
<reference evidence="1" key="1">
    <citation type="submission" date="2014-11" db="EMBL/GenBank/DDBJ databases">
        <authorList>
            <person name="Amaro Gonzalez C."/>
        </authorList>
    </citation>
    <scope>NUCLEOTIDE SEQUENCE</scope>
</reference>
<organism evidence="1">
    <name type="scientific">Anguilla anguilla</name>
    <name type="common">European freshwater eel</name>
    <name type="synonym">Muraena anguilla</name>
    <dbReference type="NCBI Taxonomy" id="7936"/>
    <lineage>
        <taxon>Eukaryota</taxon>
        <taxon>Metazoa</taxon>
        <taxon>Chordata</taxon>
        <taxon>Craniata</taxon>
        <taxon>Vertebrata</taxon>
        <taxon>Euteleostomi</taxon>
        <taxon>Actinopterygii</taxon>
        <taxon>Neopterygii</taxon>
        <taxon>Teleostei</taxon>
        <taxon>Anguilliformes</taxon>
        <taxon>Anguillidae</taxon>
        <taxon>Anguilla</taxon>
    </lineage>
</organism>
<dbReference type="EMBL" id="GBXM01091043">
    <property type="protein sequence ID" value="JAH17534.1"/>
    <property type="molecule type" value="Transcribed_RNA"/>
</dbReference>
<evidence type="ECO:0000313" key="1">
    <source>
        <dbReference type="EMBL" id="JAH17534.1"/>
    </source>
</evidence>
<protein>
    <submittedName>
        <fullName evidence="1">Uncharacterized protein</fullName>
    </submittedName>
</protein>
<reference evidence="1" key="2">
    <citation type="journal article" date="2015" name="Fish Shellfish Immunol.">
        <title>Early steps in the European eel (Anguilla anguilla)-Vibrio vulnificus interaction in the gills: Role of the RtxA13 toxin.</title>
        <authorList>
            <person name="Callol A."/>
            <person name="Pajuelo D."/>
            <person name="Ebbesson L."/>
            <person name="Teles M."/>
            <person name="MacKenzie S."/>
            <person name="Amaro C."/>
        </authorList>
    </citation>
    <scope>NUCLEOTIDE SEQUENCE</scope>
</reference>
<sequence length="21" mass="2680">MYNPAHVINIQNVWKLIQRWR</sequence>
<name>A0A0E9QL70_ANGAN</name>
<dbReference type="AlphaFoldDB" id="A0A0E9QL70"/>